<dbReference type="CDD" id="cd22284">
    <property type="entry name" value="HD_CCDC61_N"/>
    <property type="match status" value="1"/>
</dbReference>
<feature type="compositionally biased region" description="Basic and acidic residues" evidence="1">
    <location>
        <begin position="297"/>
        <end position="308"/>
    </location>
</feature>
<dbReference type="OrthoDB" id="568137at2759"/>
<organism evidence="3 5">
    <name type="scientific">Adineta ricciae</name>
    <name type="common">Rotifer</name>
    <dbReference type="NCBI Taxonomy" id="249248"/>
    <lineage>
        <taxon>Eukaryota</taxon>
        <taxon>Metazoa</taxon>
        <taxon>Spiralia</taxon>
        <taxon>Gnathifera</taxon>
        <taxon>Rotifera</taxon>
        <taxon>Eurotatoria</taxon>
        <taxon>Bdelloidea</taxon>
        <taxon>Adinetida</taxon>
        <taxon>Adinetidae</taxon>
        <taxon>Adineta</taxon>
    </lineage>
</organism>
<sequence>MSIDNNSDRSRINIQVEAKETAEQWRSSFDVNAIETMTAKTGNYKPFLVFIEMLENSINKTSPSVSLDFLTSADLDMIRKKRNEETKRLSTKRYLILIYKTEYDSTNYVLSLRYFDKTIPINPTDRIHQLTIENQLLKSQLRSDTERSDVQLERLDLSNIFNDHHYLSMNHLKEKDEQIDFLRQMVRRNEEALIKARIRLQQTKTIKDTRCKTFYDQIDSLKTSERQWKAKVKVLTDEISFLKRNHSLNDSQQHPKRSFRLTSNNQSQRRCVTSCQRLPSAYDSSNRFNPTAYINAKNEKLQQIERQKKKDTRRALSAGRSRSDPDLSDVTLKHANNTKSQNLSRKHSNNRDYYQSNDSFDSDIERLSSPLVLHGPASHNSTILHVPEQNEISTIVNHITDIDQHLHSLQKFYSQNVSIR</sequence>
<dbReference type="AlphaFoldDB" id="A0A815AJB2"/>
<dbReference type="Proteomes" id="UP000663828">
    <property type="component" value="Unassembled WGS sequence"/>
</dbReference>
<reference evidence="3" key="1">
    <citation type="submission" date="2021-02" db="EMBL/GenBank/DDBJ databases">
        <authorList>
            <person name="Nowell W R."/>
        </authorList>
    </citation>
    <scope>NUCLEOTIDE SEQUENCE</scope>
</reference>
<evidence type="ECO:0000256" key="1">
    <source>
        <dbReference type="SAM" id="MobiDB-lite"/>
    </source>
</evidence>
<evidence type="ECO:0000313" key="4">
    <source>
        <dbReference type="Proteomes" id="UP000663828"/>
    </source>
</evidence>
<dbReference type="Proteomes" id="UP000663852">
    <property type="component" value="Unassembled WGS sequence"/>
</dbReference>
<feature type="region of interest" description="Disordered" evidence="1">
    <location>
        <begin position="246"/>
        <end position="266"/>
    </location>
</feature>
<dbReference type="EMBL" id="CAJNOR010001169">
    <property type="protein sequence ID" value="CAF1090006.1"/>
    <property type="molecule type" value="Genomic_DNA"/>
</dbReference>
<evidence type="ECO:0000313" key="5">
    <source>
        <dbReference type="Proteomes" id="UP000663852"/>
    </source>
</evidence>
<feature type="region of interest" description="Disordered" evidence="1">
    <location>
        <begin position="286"/>
        <end position="357"/>
    </location>
</feature>
<gene>
    <name evidence="3" type="ORF">EDS130_LOCUS28386</name>
    <name evidence="2" type="ORF">XAT740_LOCUS17784</name>
</gene>
<feature type="compositionally biased region" description="Polar residues" evidence="1">
    <location>
        <begin position="334"/>
        <end position="343"/>
    </location>
</feature>
<dbReference type="EMBL" id="CAJNOJ010000184">
    <property type="protein sequence ID" value="CAF1258571.1"/>
    <property type="molecule type" value="Genomic_DNA"/>
</dbReference>
<keyword evidence="4" id="KW-1185">Reference proteome</keyword>
<evidence type="ECO:0000313" key="2">
    <source>
        <dbReference type="EMBL" id="CAF1090006.1"/>
    </source>
</evidence>
<accession>A0A815AJB2</accession>
<proteinExistence type="predicted"/>
<protein>
    <submittedName>
        <fullName evidence="3">Uncharacterized protein</fullName>
    </submittedName>
</protein>
<evidence type="ECO:0000313" key="3">
    <source>
        <dbReference type="EMBL" id="CAF1258571.1"/>
    </source>
</evidence>
<name>A0A815AJB2_ADIRI</name>
<dbReference type="InterPro" id="IPR049733">
    <property type="entry name" value="CCDC61_N"/>
</dbReference>
<comment type="caution">
    <text evidence="3">The sequence shown here is derived from an EMBL/GenBank/DDBJ whole genome shotgun (WGS) entry which is preliminary data.</text>
</comment>